<reference evidence="3 4" key="1">
    <citation type="submission" date="2022-06" db="EMBL/GenBank/DDBJ databases">
        <title>Isolation of gut microbiota from human fecal samples.</title>
        <authorList>
            <person name="Pamer E.G."/>
            <person name="Barat B."/>
            <person name="Waligurski E."/>
            <person name="Medina S."/>
            <person name="Paddock L."/>
            <person name="Mostad J."/>
        </authorList>
    </citation>
    <scope>NUCLEOTIDE SEQUENCE [LARGE SCALE GENOMIC DNA]</scope>
    <source>
        <strain evidence="3 4">DFI.9.90</strain>
    </source>
</reference>
<dbReference type="EMBL" id="JANFYT010000015">
    <property type="protein sequence ID" value="MCQ4814458.1"/>
    <property type="molecule type" value="Genomic_DNA"/>
</dbReference>
<feature type="domain" description="DUF1653" evidence="2">
    <location>
        <begin position="154"/>
        <end position="213"/>
    </location>
</feature>
<dbReference type="Pfam" id="PF07866">
    <property type="entry name" value="DUF1653"/>
    <property type="match status" value="1"/>
</dbReference>
<dbReference type="PANTHER" id="PTHR36566">
    <property type="entry name" value="NICKEL INSERTION PROTEIN-RELATED"/>
    <property type="match status" value="1"/>
</dbReference>
<keyword evidence="4" id="KW-1185">Reference proteome</keyword>
<evidence type="ECO:0000256" key="1">
    <source>
        <dbReference type="ARBA" id="ARBA00022596"/>
    </source>
</evidence>
<dbReference type="Proteomes" id="UP001205919">
    <property type="component" value="Unassembled WGS sequence"/>
</dbReference>
<proteinExistence type="predicted"/>
<protein>
    <submittedName>
        <fullName evidence="3">DUF111 family protein</fullName>
    </submittedName>
</protein>
<comment type="caution">
    <text evidence="3">The sequence shown here is derived from an EMBL/GenBank/DDBJ whole genome shotgun (WGS) entry which is preliminary data.</text>
</comment>
<dbReference type="Gene3D" id="3.30.70.1380">
    <property type="entry name" value="Transcriptional regulatory protein pf0864 domain like"/>
    <property type="match status" value="1"/>
</dbReference>
<keyword evidence="1" id="KW-0533">Nickel</keyword>
<dbReference type="InterPro" id="IPR037135">
    <property type="entry name" value="DUF1653-like_dom_sf"/>
</dbReference>
<dbReference type="AlphaFoldDB" id="A0AAW5K7F7"/>
<name>A0AAW5K7F7_9BACT</name>
<evidence type="ECO:0000313" key="4">
    <source>
        <dbReference type="Proteomes" id="UP001205919"/>
    </source>
</evidence>
<dbReference type="InterPro" id="IPR023387">
    <property type="entry name" value="DUF1653-like_dom"/>
</dbReference>
<dbReference type="RefSeq" id="WP_008711060.1">
    <property type="nucleotide sequence ID" value="NZ_CABKQM010000006.1"/>
</dbReference>
<dbReference type="InterPro" id="IPR002822">
    <property type="entry name" value="Ni_insertion"/>
</dbReference>
<dbReference type="Pfam" id="PF01969">
    <property type="entry name" value="Ni_insertion"/>
    <property type="match status" value="1"/>
</dbReference>
<accession>A0AAW5K7F7</accession>
<evidence type="ECO:0000313" key="3">
    <source>
        <dbReference type="EMBL" id="MCQ4814458.1"/>
    </source>
</evidence>
<sequence>MDGGKIGGEVFEISANIDDMTGEDLGAAMDILLGAGALDVWFEHIQMKKNRPAVKLSLLARPGDEERLAEAVLRHTTTLGVRMSKSSRVTLARATDTVATEFGEVRMKKGLLGGEVIKEMPEYEDVRRIAAESGEPIAAVRGMIAAAGGGKKRRFRHYKGGEYEYLGTARHSETEEELVLYRPLYNDSGLWVRPKRMFFENVVVDGKSVPRFAEIKEQMEGLRNER</sequence>
<gene>
    <name evidence="3" type="ORF">NE630_08470</name>
</gene>
<dbReference type="PANTHER" id="PTHR36566:SF1">
    <property type="entry name" value="PYRIDINIUM-3,5-BISTHIOCARBOXYLIC ACID MONONUCLEOTIDE NICKEL INSERTION PROTEIN"/>
    <property type="match status" value="1"/>
</dbReference>
<evidence type="ECO:0000259" key="2">
    <source>
        <dbReference type="Pfam" id="PF07866"/>
    </source>
</evidence>
<dbReference type="Gene3D" id="2.30.30.320">
    <property type="entry name" value="DUF1653-like domain"/>
    <property type="match status" value="1"/>
</dbReference>
<dbReference type="GeneID" id="95757823"/>
<organism evidence="3 4">
    <name type="scientific">Cloacibacillus evryensis</name>
    <dbReference type="NCBI Taxonomy" id="508460"/>
    <lineage>
        <taxon>Bacteria</taxon>
        <taxon>Thermotogati</taxon>
        <taxon>Synergistota</taxon>
        <taxon>Synergistia</taxon>
        <taxon>Synergistales</taxon>
        <taxon>Synergistaceae</taxon>
        <taxon>Cloacibacillus</taxon>
    </lineage>
</organism>